<feature type="region of interest" description="Disordered" evidence="1">
    <location>
        <begin position="374"/>
        <end position="468"/>
    </location>
</feature>
<feature type="compositionally biased region" description="Acidic residues" evidence="1">
    <location>
        <begin position="399"/>
        <end position="419"/>
    </location>
</feature>
<dbReference type="EMBL" id="KQ235213">
    <property type="protein sequence ID" value="KNA01998.1"/>
    <property type="molecule type" value="Genomic_DNA"/>
</dbReference>
<feature type="transmembrane region" description="Helical" evidence="2">
    <location>
        <begin position="12"/>
        <end position="31"/>
    </location>
</feature>
<sequence length="468" mass="54775">MAIVDRYTGGKMNTFLFFVKALLFSLLIWILNCSNYHKLSKANDRKKWNFQNALDPKILQRSLAMGRRVMRKPMLRSRVVTEFKSGGLKEYQENYETKHYKLKENVVDGNKECDEKYEAAQYGFKEKCPYDVGNYGENAGPDIFALRKKFPFGNEKKKNHEEYGEDKDDEGIIYSVRSKLLGSVSNYTDSIPTTNDGYPTMVREYLEDGNGVIYPPKGRYPGRYVEHMEPGHRRHPPRGRAPGRYVEHVEPRQRRYPPRGRAPGRYVGPAEHVAHGPVKHPRRGRKPVRPLEHAEFHPRGRHPRDMRKLGAHPEHREVQPRRYPPRKPPSGIYVDYPQHGPRVVYPPGIRRPDVYMGQKGDMLKYASLDEDMEYELEDEEENSSGEGISQEGAIKEEINQEETSQEEANQEETSQEETNQEQRQTKSRSTKKRQAKKRQTKRRSTKRRSTKKRQTKRMSTKKRQTKKR</sequence>
<feature type="compositionally biased region" description="Acidic residues" evidence="1">
    <location>
        <begin position="374"/>
        <end position="383"/>
    </location>
</feature>
<keyword evidence="2" id="KW-0812">Transmembrane</keyword>
<dbReference type="AlphaFoldDB" id="A0A0J9U4A7"/>
<accession>A0A0J9U4A7</accession>
<keyword evidence="2" id="KW-0472">Membrane</keyword>
<evidence type="ECO:0000259" key="3">
    <source>
        <dbReference type="Pfam" id="PF17986"/>
    </source>
</evidence>
<evidence type="ECO:0000256" key="1">
    <source>
        <dbReference type="SAM" id="MobiDB-lite"/>
    </source>
</evidence>
<evidence type="ECO:0000256" key="2">
    <source>
        <dbReference type="SAM" id="Phobius"/>
    </source>
</evidence>
<feature type="compositionally biased region" description="Basic and acidic residues" evidence="1">
    <location>
        <begin position="289"/>
        <end position="298"/>
    </location>
</feature>
<organism evidence="4 5">
    <name type="scientific">Plasmodium vivax North Korean</name>
    <dbReference type="NCBI Taxonomy" id="1035514"/>
    <lineage>
        <taxon>Eukaryota</taxon>
        <taxon>Sar</taxon>
        <taxon>Alveolata</taxon>
        <taxon>Apicomplexa</taxon>
        <taxon>Aconoidasida</taxon>
        <taxon>Haemosporida</taxon>
        <taxon>Plasmodiidae</taxon>
        <taxon>Plasmodium</taxon>
        <taxon>Plasmodium (Plasmodium)</taxon>
    </lineage>
</organism>
<evidence type="ECO:0000313" key="5">
    <source>
        <dbReference type="Proteomes" id="UP000053239"/>
    </source>
</evidence>
<evidence type="ECO:0000313" key="4">
    <source>
        <dbReference type="EMBL" id="KNA01998.1"/>
    </source>
</evidence>
<protein>
    <submittedName>
        <fullName evidence="4">Knob-associated His-rich protein</fullName>
    </submittedName>
</protein>
<feature type="region of interest" description="Disordered" evidence="1">
    <location>
        <begin position="249"/>
        <end position="339"/>
    </location>
</feature>
<feature type="domain" description="EMP3/KAHRP N-terminal" evidence="3">
    <location>
        <begin position="80"/>
        <end position="132"/>
    </location>
</feature>
<feature type="compositionally biased region" description="Low complexity" evidence="1">
    <location>
        <begin position="259"/>
        <end position="270"/>
    </location>
</feature>
<feature type="compositionally biased region" description="Basic and acidic residues" evidence="1">
    <location>
        <begin position="306"/>
        <end position="320"/>
    </location>
</feature>
<feature type="compositionally biased region" description="Basic residues" evidence="1">
    <location>
        <begin position="425"/>
        <end position="468"/>
    </location>
</feature>
<keyword evidence="2" id="KW-1133">Transmembrane helix</keyword>
<dbReference type="InterPro" id="IPR040805">
    <property type="entry name" value="EMP3/KAHRP_N"/>
</dbReference>
<proteinExistence type="predicted"/>
<name>A0A0J9U4A7_PLAVI</name>
<feature type="compositionally biased region" description="Basic residues" evidence="1">
    <location>
        <begin position="277"/>
        <end position="288"/>
    </location>
</feature>
<dbReference type="Proteomes" id="UP000053239">
    <property type="component" value="Unassembled WGS sequence"/>
</dbReference>
<dbReference type="Pfam" id="PF17986">
    <property type="entry name" value="EKAL"/>
    <property type="match status" value="1"/>
</dbReference>
<reference evidence="4 5" key="1">
    <citation type="submission" date="2011-09" db="EMBL/GenBank/DDBJ databases">
        <title>The Genome Sequence of Plasmodium vivax North Korean.</title>
        <authorList>
            <consortium name="The Broad Institute Genome Sequencing Platform"/>
            <consortium name="The Broad Institute Genome Sequencing Center for Infectious Disease"/>
            <person name="Neafsey D."/>
            <person name="Carlton J."/>
            <person name="Barnwell J."/>
            <person name="Collins W."/>
            <person name="Escalante A."/>
            <person name="Mullikin J."/>
            <person name="Saul A."/>
            <person name="Guigo R."/>
            <person name="Camara F."/>
            <person name="Young S.K."/>
            <person name="Zeng Q."/>
            <person name="Gargeya S."/>
            <person name="Fitzgerald M."/>
            <person name="Haas B."/>
            <person name="Abouelleil A."/>
            <person name="Alvarado L."/>
            <person name="Arachchi H.M."/>
            <person name="Berlin A."/>
            <person name="Brown A."/>
            <person name="Chapman S.B."/>
            <person name="Chen Z."/>
            <person name="Dunbar C."/>
            <person name="Freedman E."/>
            <person name="Gearin G."/>
            <person name="Gellesch M."/>
            <person name="Goldberg J."/>
            <person name="Griggs A."/>
            <person name="Gujja S."/>
            <person name="Heiman D."/>
            <person name="Howarth C."/>
            <person name="Larson L."/>
            <person name="Lui A."/>
            <person name="MacDonald P.J.P."/>
            <person name="Montmayeur A."/>
            <person name="Murphy C."/>
            <person name="Neiman D."/>
            <person name="Pearson M."/>
            <person name="Priest M."/>
            <person name="Roberts A."/>
            <person name="Saif S."/>
            <person name="Shea T."/>
            <person name="Shenoy N."/>
            <person name="Sisk P."/>
            <person name="Stolte C."/>
            <person name="Sykes S."/>
            <person name="Wortman J."/>
            <person name="Nusbaum C."/>
            <person name="Birren B."/>
        </authorList>
    </citation>
    <scope>NUCLEOTIDE SEQUENCE [LARGE SCALE GENOMIC DNA]</scope>
    <source>
        <strain evidence="4 5">North Korean</strain>
    </source>
</reference>
<gene>
    <name evidence="4" type="ORF">PVNG_04421</name>
</gene>